<dbReference type="Pfam" id="PF03780">
    <property type="entry name" value="Asp23"/>
    <property type="match status" value="1"/>
</dbReference>
<organism evidence="4 5">
    <name type="scientific">Lacticaseibacillus chiayiensis</name>
    <dbReference type="NCBI Taxonomy" id="2100821"/>
    <lineage>
        <taxon>Bacteria</taxon>
        <taxon>Bacillati</taxon>
        <taxon>Bacillota</taxon>
        <taxon>Bacilli</taxon>
        <taxon>Lactobacillales</taxon>
        <taxon>Lactobacillaceae</taxon>
        <taxon>Lacticaseibacillus</taxon>
    </lineage>
</organism>
<dbReference type="InterPro" id="IPR005531">
    <property type="entry name" value="Asp23"/>
</dbReference>
<evidence type="ECO:0000313" key="5">
    <source>
        <dbReference type="Proteomes" id="UP000290475"/>
    </source>
</evidence>
<sequence>MDNNKQNGIKKELKFDDAVIAKIVGITCNEVEGVYSLEGGMMANITDMFTKDEDPTKGVSVDLSDDKDVSVSLDATVRYGENVPDIFNKVTMAVAKNVRQMTGLNVTEVKMTVKDMLTREEIARNEAKDKEKDNEREGQRKRDATSLRA</sequence>
<evidence type="ECO:0000313" key="4">
    <source>
        <dbReference type="EMBL" id="RXT24987.1"/>
    </source>
</evidence>
<protein>
    <recommendedName>
        <fullName evidence="2">Stress response regulator gls24 homolog</fullName>
    </recommendedName>
</protein>
<comment type="similarity">
    <text evidence="1">Belongs to the asp23 family.</text>
</comment>
<proteinExistence type="inferred from homology"/>
<dbReference type="Proteomes" id="UP000290475">
    <property type="component" value="Unassembled WGS sequence"/>
</dbReference>
<name>A0A4Q1U2M2_9LACO</name>
<comment type="caution">
    <text evidence="4">The sequence shown here is derived from an EMBL/GenBank/DDBJ whole genome shotgun (WGS) entry which is preliminary data.</text>
</comment>
<evidence type="ECO:0000256" key="3">
    <source>
        <dbReference type="SAM" id="MobiDB-lite"/>
    </source>
</evidence>
<dbReference type="AlphaFoldDB" id="A0A4Q1U2M2"/>
<dbReference type="RefSeq" id="WP_129301798.1">
    <property type="nucleotide sequence ID" value="NZ_MSSM01000015.1"/>
</dbReference>
<reference evidence="4 5" key="1">
    <citation type="submission" date="2017-01" db="EMBL/GenBank/DDBJ databases">
        <title>Lactobacillus chiayiensis sp. nov., a lactic acid bacterium isolated from compost.</title>
        <authorList>
            <person name="Huang C.-H."/>
        </authorList>
    </citation>
    <scope>NUCLEOTIDE SEQUENCE [LARGE SCALE GENOMIC DNA]</scope>
    <source>
        <strain evidence="5">chh01</strain>
    </source>
</reference>
<evidence type="ECO:0000256" key="1">
    <source>
        <dbReference type="ARBA" id="ARBA00005721"/>
    </source>
</evidence>
<gene>
    <name evidence="4" type="ORF">BVJ53_07000</name>
</gene>
<dbReference type="EMBL" id="MSSM01000015">
    <property type="protein sequence ID" value="RXT24987.1"/>
    <property type="molecule type" value="Genomic_DNA"/>
</dbReference>
<dbReference type="PANTHER" id="PTHR34297:SF3">
    <property type="entry name" value="ALKALINE SHOCK PROTEIN 23"/>
    <property type="match status" value="1"/>
</dbReference>
<dbReference type="PANTHER" id="PTHR34297">
    <property type="entry name" value="HYPOTHETICAL CYTOSOLIC PROTEIN-RELATED"/>
    <property type="match status" value="1"/>
</dbReference>
<accession>A0A4Q1U2M2</accession>
<feature type="region of interest" description="Disordered" evidence="3">
    <location>
        <begin position="122"/>
        <end position="149"/>
    </location>
</feature>
<evidence type="ECO:0000256" key="2">
    <source>
        <dbReference type="ARBA" id="ARBA00039575"/>
    </source>
</evidence>